<dbReference type="RefSeq" id="WP_016526413.1">
    <property type="nucleotide sequence ID" value="NZ_KE332518.1"/>
</dbReference>
<dbReference type="Gene3D" id="2.30.30.40">
    <property type="entry name" value="SH3 Domains"/>
    <property type="match status" value="1"/>
</dbReference>
<evidence type="ECO:0000313" key="2">
    <source>
        <dbReference type="EMBL" id="EPF31804.1"/>
    </source>
</evidence>
<sequence>MQDKKIIFIIAVLLNIISLYSQSYKNITGLWIDQFAYDWQISHYNKFKGFGIAISLTEDGIGEYWDGNIFDVTETKILENDIIILRLAKEGRSVLEVSLKLLTDDIIWIYKSVGTGEVYNYPWYRISGPAKIPIQNAVLNDSRVRLCVKPNLSCDTWGFLNKGDTVKIKDKSEEPFTIDGESWYWYKVETDDYPDGWVYGKYLDIEEGNGGSVNKDASS</sequence>
<dbReference type="AlphaFoldDB" id="S3L4S3"/>
<proteinExistence type="predicted"/>
<dbReference type="Pfam" id="PF08239">
    <property type="entry name" value="SH3_3"/>
    <property type="match status" value="1"/>
</dbReference>
<comment type="caution">
    <text evidence="2">The sequence shown here is derived from an EMBL/GenBank/DDBJ whole genome shotgun (WGS) entry which is preliminary data.</text>
</comment>
<organism evidence="2 3">
    <name type="scientific">Treponema maltophilum ATCC 51939</name>
    <dbReference type="NCBI Taxonomy" id="1125699"/>
    <lineage>
        <taxon>Bacteria</taxon>
        <taxon>Pseudomonadati</taxon>
        <taxon>Spirochaetota</taxon>
        <taxon>Spirochaetia</taxon>
        <taxon>Spirochaetales</taxon>
        <taxon>Treponemataceae</taxon>
        <taxon>Treponema</taxon>
    </lineage>
</organism>
<gene>
    <name evidence="2" type="ORF">HMPREF9194_02159</name>
</gene>
<reference evidence="2 3" key="1">
    <citation type="submission" date="2013-04" db="EMBL/GenBank/DDBJ databases">
        <title>The Genome Sequence of Treponema maltophilum ATCC 51939.</title>
        <authorList>
            <consortium name="The Broad Institute Genomics Platform"/>
            <person name="Earl A."/>
            <person name="Ward D."/>
            <person name="Feldgarden M."/>
            <person name="Gevers D."/>
            <person name="Leonetti C."/>
            <person name="Blanton J.M."/>
            <person name="Dewhirst F.E."/>
            <person name="Izard J."/>
            <person name="Walker B."/>
            <person name="Young S."/>
            <person name="Zeng Q."/>
            <person name="Gargeya S."/>
            <person name="Fitzgerald M."/>
            <person name="Haas B."/>
            <person name="Abouelleil A."/>
            <person name="Allen A.W."/>
            <person name="Alvarado L."/>
            <person name="Arachchi H.M."/>
            <person name="Berlin A.M."/>
            <person name="Chapman S.B."/>
            <person name="Gainer-Dewar J."/>
            <person name="Goldberg J."/>
            <person name="Griggs A."/>
            <person name="Gujja S."/>
            <person name="Hansen M."/>
            <person name="Howarth C."/>
            <person name="Imamovic A."/>
            <person name="Ireland A."/>
            <person name="Larimer J."/>
            <person name="McCowan C."/>
            <person name="Murphy C."/>
            <person name="Pearson M."/>
            <person name="Poon T.W."/>
            <person name="Priest M."/>
            <person name="Roberts A."/>
            <person name="Saif S."/>
            <person name="Shea T."/>
            <person name="Sisk P."/>
            <person name="Sykes S."/>
            <person name="Wortman J."/>
            <person name="Nusbaum C."/>
            <person name="Birren B."/>
        </authorList>
    </citation>
    <scope>NUCLEOTIDE SEQUENCE [LARGE SCALE GENOMIC DNA]</scope>
    <source>
        <strain evidence="2 3">ATCC 51939</strain>
    </source>
</reference>
<dbReference type="Proteomes" id="UP000014541">
    <property type="component" value="Unassembled WGS sequence"/>
</dbReference>
<keyword evidence="3" id="KW-1185">Reference proteome</keyword>
<dbReference type="PATRIC" id="fig|1125699.3.peg.2180"/>
<accession>S3L4S3</accession>
<evidence type="ECO:0000313" key="3">
    <source>
        <dbReference type="Proteomes" id="UP000014541"/>
    </source>
</evidence>
<dbReference type="HOGENOM" id="CLU_1260990_0_0_12"/>
<protein>
    <recommendedName>
        <fullName evidence="1">SH3b domain-containing protein</fullName>
    </recommendedName>
</protein>
<dbReference type="InterPro" id="IPR003646">
    <property type="entry name" value="SH3-like_bac-type"/>
</dbReference>
<dbReference type="STRING" id="1125699.HMPREF9194_02159"/>
<feature type="domain" description="SH3b" evidence="1">
    <location>
        <begin position="145"/>
        <end position="204"/>
    </location>
</feature>
<name>S3L4S3_TREMA</name>
<evidence type="ECO:0000259" key="1">
    <source>
        <dbReference type="Pfam" id="PF08239"/>
    </source>
</evidence>
<dbReference type="eggNOG" id="ENOG5031DK3">
    <property type="taxonomic scope" value="Bacteria"/>
</dbReference>
<dbReference type="OrthoDB" id="317179at2"/>
<dbReference type="EMBL" id="ATFF01000006">
    <property type="protein sequence ID" value="EPF31804.1"/>
    <property type="molecule type" value="Genomic_DNA"/>
</dbReference>